<dbReference type="Proteomes" id="UP000070501">
    <property type="component" value="Unassembled WGS sequence"/>
</dbReference>
<name>A0A136IIH1_9PEZI</name>
<feature type="non-terminal residue" evidence="1">
    <location>
        <position position="1"/>
    </location>
</feature>
<dbReference type="EMBL" id="KQ964333">
    <property type="protein sequence ID" value="KXJ84775.1"/>
    <property type="molecule type" value="Genomic_DNA"/>
</dbReference>
<protein>
    <submittedName>
        <fullName evidence="1">Uncharacterized protein</fullName>
    </submittedName>
</protein>
<evidence type="ECO:0000313" key="2">
    <source>
        <dbReference type="Proteomes" id="UP000070501"/>
    </source>
</evidence>
<dbReference type="AlphaFoldDB" id="A0A136IIH1"/>
<dbReference type="InParanoid" id="A0A136IIH1"/>
<organism evidence="1 2">
    <name type="scientific">Microdochium bolleyi</name>
    <dbReference type="NCBI Taxonomy" id="196109"/>
    <lineage>
        <taxon>Eukaryota</taxon>
        <taxon>Fungi</taxon>
        <taxon>Dikarya</taxon>
        <taxon>Ascomycota</taxon>
        <taxon>Pezizomycotina</taxon>
        <taxon>Sordariomycetes</taxon>
        <taxon>Xylariomycetidae</taxon>
        <taxon>Xylariales</taxon>
        <taxon>Microdochiaceae</taxon>
        <taxon>Microdochium</taxon>
    </lineage>
</organism>
<keyword evidence="2" id="KW-1185">Reference proteome</keyword>
<reference evidence="2" key="1">
    <citation type="submission" date="2016-02" db="EMBL/GenBank/DDBJ databases">
        <title>Draft genome sequence of Microdochium bolleyi, a fungal endophyte of beachgrass.</title>
        <authorList>
            <consortium name="DOE Joint Genome Institute"/>
            <person name="David A.S."/>
            <person name="May G."/>
            <person name="Haridas S."/>
            <person name="Lim J."/>
            <person name="Wang M."/>
            <person name="Labutti K."/>
            <person name="Lipzen A."/>
            <person name="Barry K."/>
            <person name="Grigoriev I.V."/>
        </authorList>
    </citation>
    <scope>NUCLEOTIDE SEQUENCE [LARGE SCALE GENOMIC DNA]</scope>
    <source>
        <strain evidence="2">J235TASD1</strain>
    </source>
</reference>
<accession>A0A136IIH1</accession>
<gene>
    <name evidence="1" type="ORF">Micbo1qcDRAFT_129121</name>
</gene>
<evidence type="ECO:0000313" key="1">
    <source>
        <dbReference type="EMBL" id="KXJ84775.1"/>
    </source>
</evidence>
<proteinExistence type="predicted"/>
<sequence length="63" mass="6980">LSPKDSFDLTQTGYMTAAAYCLAQREASEKITLALILDQEGSFWSHLENDMIGQVVPIKAMCK</sequence>